<dbReference type="GO" id="GO:0005886">
    <property type="term" value="C:plasma membrane"/>
    <property type="evidence" value="ECO:0007669"/>
    <property type="project" value="UniProtKB-SubCell"/>
</dbReference>
<dbReference type="NCBIfam" id="TIGR00710">
    <property type="entry name" value="efflux_Bcr_CflA"/>
    <property type="match status" value="1"/>
</dbReference>
<keyword evidence="11" id="KW-1185">Reference proteome</keyword>
<keyword evidence="6 8" id="KW-1133">Transmembrane helix</keyword>
<proteinExistence type="inferred from homology"/>
<feature type="transmembrane region" description="Helical" evidence="8">
    <location>
        <begin position="78"/>
        <end position="99"/>
    </location>
</feature>
<keyword evidence="5 8" id="KW-0812">Transmembrane</keyword>
<evidence type="ECO:0000256" key="2">
    <source>
        <dbReference type="ARBA" id="ARBA00006236"/>
    </source>
</evidence>
<comment type="caution">
    <text evidence="8">Lacks conserved residue(s) required for the propagation of feature annotation.</text>
</comment>
<feature type="transmembrane region" description="Helical" evidence="8">
    <location>
        <begin position="213"/>
        <end position="231"/>
    </location>
</feature>
<evidence type="ECO:0000256" key="1">
    <source>
        <dbReference type="ARBA" id="ARBA00004651"/>
    </source>
</evidence>
<evidence type="ECO:0000256" key="5">
    <source>
        <dbReference type="ARBA" id="ARBA00022692"/>
    </source>
</evidence>
<feature type="transmembrane region" description="Helical" evidence="8">
    <location>
        <begin position="304"/>
        <end position="325"/>
    </location>
</feature>
<accession>A0A7Y6Q8L4</accession>
<evidence type="ECO:0000256" key="3">
    <source>
        <dbReference type="ARBA" id="ARBA00022448"/>
    </source>
</evidence>
<dbReference type="PANTHER" id="PTHR42718">
    <property type="entry name" value="MAJOR FACILITATOR SUPERFAMILY MULTIDRUG TRANSPORTER MFSC"/>
    <property type="match status" value="1"/>
</dbReference>
<evidence type="ECO:0000256" key="8">
    <source>
        <dbReference type="RuleBase" id="RU365088"/>
    </source>
</evidence>
<dbReference type="InterPro" id="IPR004812">
    <property type="entry name" value="Efflux_drug-R_Bcr/CmlA"/>
</dbReference>
<gene>
    <name evidence="10" type="ORF">HT585_18215</name>
</gene>
<protein>
    <recommendedName>
        <fullName evidence="8">Bcr/CflA family efflux transporter</fullName>
    </recommendedName>
</protein>
<dbReference type="RefSeq" id="WP_176354323.1">
    <property type="nucleotide sequence ID" value="NZ_JABWDU010000004.1"/>
</dbReference>
<keyword evidence="8" id="KW-0997">Cell inner membrane</keyword>
<dbReference type="Gene3D" id="1.20.1720.10">
    <property type="entry name" value="Multidrug resistance protein D"/>
    <property type="match status" value="1"/>
</dbReference>
<dbReference type="Pfam" id="PF07690">
    <property type="entry name" value="MFS_1"/>
    <property type="match status" value="1"/>
</dbReference>
<feature type="transmembrane region" description="Helical" evidence="8">
    <location>
        <begin position="278"/>
        <end position="298"/>
    </location>
</feature>
<evidence type="ECO:0000256" key="6">
    <source>
        <dbReference type="ARBA" id="ARBA00022989"/>
    </source>
</evidence>
<feature type="transmembrane region" description="Helical" evidence="8">
    <location>
        <begin position="50"/>
        <end position="71"/>
    </location>
</feature>
<evidence type="ECO:0000259" key="9">
    <source>
        <dbReference type="PROSITE" id="PS50850"/>
    </source>
</evidence>
<dbReference type="CDD" id="cd17320">
    <property type="entry name" value="MFS_MdfA_MDR_like"/>
    <property type="match status" value="1"/>
</dbReference>
<dbReference type="SUPFAM" id="SSF103473">
    <property type="entry name" value="MFS general substrate transporter"/>
    <property type="match status" value="1"/>
</dbReference>
<feature type="transmembrane region" description="Helical" evidence="8">
    <location>
        <begin position="105"/>
        <end position="122"/>
    </location>
</feature>
<feature type="transmembrane region" description="Helical" evidence="8">
    <location>
        <begin position="337"/>
        <end position="361"/>
    </location>
</feature>
<feature type="transmembrane region" description="Helical" evidence="8">
    <location>
        <begin position="134"/>
        <end position="159"/>
    </location>
</feature>
<evidence type="ECO:0000256" key="7">
    <source>
        <dbReference type="ARBA" id="ARBA00023136"/>
    </source>
</evidence>
<comment type="caution">
    <text evidence="10">The sequence shown here is derived from an EMBL/GenBank/DDBJ whole genome shotgun (WGS) entry which is preliminary data.</text>
</comment>
<dbReference type="InterPro" id="IPR036259">
    <property type="entry name" value="MFS_trans_sf"/>
</dbReference>
<keyword evidence="4" id="KW-1003">Cell membrane</keyword>
<dbReference type="InterPro" id="IPR011701">
    <property type="entry name" value="MFS"/>
</dbReference>
<dbReference type="InterPro" id="IPR020846">
    <property type="entry name" value="MFS_dom"/>
</dbReference>
<organism evidence="10 11">
    <name type="scientific">Ensifer oleiphilus</name>
    <dbReference type="NCBI Taxonomy" id="2742698"/>
    <lineage>
        <taxon>Bacteria</taxon>
        <taxon>Pseudomonadati</taxon>
        <taxon>Pseudomonadota</taxon>
        <taxon>Alphaproteobacteria</taxon>
        <taxon>Hyphomicrobiales</taxon>
        <taxon>Rhizobiaceae</taxon>
        <taxon>Sinorhizobium/Ensifer group</taxon>
        <taxon>Ensifer</taxon>
    </lineage>
</organism>
<evidence type="ECO:0000313" key="10">
    <source>
        <dbReference type="EMBL" id="NVD40810.1"/>
    </source>
</evidence>
<evidence type="ECO:0000256" key="4">
    <source>
        <dbReference type="ARBA" id="ARBA00022475"/>
    </source>
</evidence>
<feature type="transmembrane region" description="Helical" evidence="8">
    <location>
        <begin position="251"/>
        <end position="271"/>
    </location>
</feature>
<comment type="subcellular location">
    <subcellularLocation>
        <location evidence="8">Cell inner membrane</location>
        <topology evidence="8">Multi-pass membrane protein</topology>
    </subcellularLocation>
    <subcellularLocation>
        <location evidence="1">Cell membrane</location>
        <topology evidence="1">Multi-pass membrane protein</topology>
    </subcellularLocation>
</comment>
<name>A0A7Y6Q8L4_9HYPH</name>
<dbReference type="Proteomes" id="UP000520198">
    <property type="component" value="Unassembled WGS sequence"/>
</dbReference>
<feature type="transmembrane region" description="Helical" evidence="8">
    <location>
        <begin position="165"/>
        <end position="184"/>
    </location>
</feature>
<dbReference type="PANTHER" id="PTHR42718:SF9">
    <property type="entry name" value="MAJOR FACILITATOR SUPERFAMILY MULTIDRUG TRANSPORTER MFSC"/>
    <property type="match status" value="1"/>
</dbReference>
<evidence type="ECO:0000313" key="11">
    <source>
        <dbReference type="Proteomes" id="UP000520198"/>
    </source>
</evidence>
<dbReference type="AlphaFoldDB" id="A0A7Y6Q8L4"/>
<reference evidence="10 11" key="1">
    <citation type="submission" date="2020-06" db="EMBL/GenBank/DDBJ databases">
        <authorList>
            <person name="Grouzdev D.S."/>
        </authorList>
    </citation>
    <scope>NUCLEOTIDE SEQUENCE [LARGE SCALE GENOMIC DNA]</scope>
    <source>
        <strain evidence="10 11">HO-A22</strain>
    </source>
</reference>
<dbReference type="GO" id="GO:0042910">
    <property type="term" value="F:xenobiotic transmembrane transporter activity"/>
    <property type="evidence" value="ECO:0007669"/>
    <property type="project" value="InterPro"/>
</dbReference>
<sequence length="412" mass="43340">MTRRMSERRTSIIGAFLVALGPVSMALYTPAMPELVRAFSTSEAAIKMTLSLYFAGFAFAQLVSGTLSDVIGRRRATLIFMGIYLVGSLMAAFAPSVAVLLAGRLVQGIGASVGMTVARAIVRDQFTGLQAARIMNMIGMMLALGPAVSPTLGGLALGLFGWQSIFLLMLGFAAMACITVQFFMAETAAPDPAKGHLKPILAAYRRLVSDSRFISSTLVIAGAVGALYAWATMLPFVLINEVGLTPTEFGVGMLMQSGLFFSGTVVVRLLMRRFTPQALVPAGLVFIGLASLVLAYTMHALPPSFLSVMLPIGVYAFGIAFVMPYMMTAAMAPFPEIAGTASAMMGFVQMGSGLLGGAIAAAVGVPVLALGTIIPSFGLLCVLSYLWYRRTVRLMSLAVPADGKQALPEAAE</sequence>
<dbReference type="GO" id="GO:1990961">
    <property type="term" value="P:xenobiotic detoxification by transmembrane export across the plasma membrane"/>
    <property type="evidence" value="ECO:0007669"/>
    <property type="project" value="InterPro"/>
</dbReference>
<dbReference type="PROSITE" id="PS50850">
    <property type="entry name" value="MFS"/>
    <property type="match status" value="1"/>
</dbReference>
<keyword evidence="3 8" id="KW-0813">Transport</keyword>
<keyword evidence="7 8" id="KW-0472">Membrane</keyword>
<feature type="transmembrane region" description="Helical" evidence="8">
    <location>
        <begin position="367"/>
        <end position="388"/>
    </location>
</feature>
<comment type="similarity">
    <text evidence="2 8">Belongs to the major facilitator superfamily. Bcr/CmlA family.</text>
</comment>
<feature type="domain" description="Major facilitator superfamily (MFS) profile" evidence="9">
    <location>
        <begin position="7"/>
        <end position="393"/>
    </location>
</feature>
<dbReference type="EMBL" id="JABWDU010000004">
    <property type="protein sequence ID" value="NVD40810.1"/>
    <property type="molecule type" value="Genomic_DNA"/>
</dbReference>